<reference evidence="2" key="2">
    <citation type="submission" date="2022-10" db="EMBL/GenBank/DDBJ databases">
        <authorList>
            <person name="Trinh H.N."/>
        </authorList>
    </citation>
    <scope>NUCLEOTIDE SEQUENCE</scope>
    <source>
        <strain evidence="2">RN2-1</strain>
    </source>
</reference>
<evidence type="ECO:0000259" key="1">
    <source>
        <dbReference type="Pfam" id="PF08241"/>
    </source>
</evidence>
<evidence type="ECO:0000313" key="3">
    <source>
        <dbReference type="Proteomes" id="UP001165679"/>
    </source>
</evidence>
<dbReference type="Gene3D" id="3.40.50.150">
    <property type="entry name" value="Vaccinia Virus protein VP39"/>
    <property type="match status" value="1"/>
</dbReference>
<dbReference type="AlphaFoldDB" id="A0AA42CK46"/>
<dbReference type="PANTHER" id="PTHR45036">
    <property type="entry name" value="METHYLTRANSFERASE LIKE 7B"/>
    <property type="match status" value="1"/>
</dbReference>
<organism evidence="2 3">
    <name type="scientific">Limobrevibacterium gyesilva</name>
    <dbReference type="NCBI Taxonomy" id="2991712"/>
    <lineage>
        <taxon>Bacteria</taxon>
        <taxon>Pseudomonadati</taxon>
        <taxon>Pseudomonadota</taxon>
        <taxon>Alphaproteobacteria</taxon>
        <taxon>Acetobacterales</taxon>
        <taxon>Acetobacteraceae</taxon>
        <taxon>Limobrevibacterium</taxon>
    </lineage>
</organism>
<reference evidence="2" key="1">
    <citation type="submission" date="2022-09" db="EMBL/GenBank/DDBJ databases">
        <title>Rhodovastum sp. nov. RN2-1 isolated from soil in Seongnam, South Korea.</title>
        <authorList>
            <person name="Le N.T."/>
        </authorList>
    </citation>
    <scope>NUCLEOTIDE SEQUENCE</scope>
    <source>
        <strain evidence="2">RN2-1</strain>
    </source>
</reference>
<dbReference type="InterPro" id="IPR013216">
    <property type="entry name" value="Methyltransf_11"/>
</dbReference>
<dbReference type="Proteomes" id="UP001165679">
    <property type="component" value="Unassembled WGS sequence"/>
</dbReference>
<accession>A0AA42CK46</accession>
<evidence type="ECO:0000313" key="2">
    <source>
        <dbReference type="EMBL" id="MCW3477542.1"/>
    </source>
</evidence>
<feature type="domain" description="Methyltransferase type 11" evidence="1">
    <location>
        <begin position="22"/>
        <end position="117"/>
    </location>
</feature>
<dbReference type="PANTHER" id="PTHR45036:SF1">
    <property type="entry name" value="METHYLTRANSFERASE LIKE 7A"/>
    <property type="match status" value="1"/>
</dbReference>
<dbReference type="RefSeq" id="WP_264716506.1">
    <property type="nucleotide sequence ID" value="NZ_JAPDNT010000040.1"/>
</dbReference>
<keyword evidence="3" id="KW-1185">Reference proteome</keyword>
<dbReference type="Pfam" id="PF08241">
    <property type="entry name" value="Methyltransf_11"/>
    <property type="match status" value="1"/>
</dbReference>
<dbReference type="InterPro" id="IPR029063">
    <property type="entry name" value="SAM-dependent_MTases_sf"/>
</dbReference>
<sequence length="188" mass="20753">MRHRDLVPHRERIAGAAEGRVLEIGIGSGLNLPFYGPSVREVLGIDPSPALLAMAEPRCREAAFPVKLIEGTSEHLPLEDGSVETVVTTWTMCSVGDPLQALQEARRVLRTGGKLLFVEHGRAPEPGVRKWQDRLTPAWRRIAGGCHLNRKIDELIVAAGFRIDSLETGYLRGPKPMTFTYEGQAKPR</sequence>
<comment type="caution">
    <text evidence="2">The sequence shown here is derived from an EMBL/GenBank/DDBJ whole genome shotgun (WGS) entry which is preliminary data.</text>
</comment>
<gene>
    <name evidence="2" type="ORF">OL599_23535</name>
</gene>
<protein>
    <submittedName>
        <fullName evidence="2">Class I SAM-dependent methyltransferase</fullName>
    </submittedName>
</protein>
<name>A0AA42CK46_9PROT</name>
<dbReference type="SUPFAM" id="SSF53335">
    <property type="entry name" value="S-adenosyl-L-methionine-dependent methyltransferases"/>
    <property type="match status" value="1"/>
</dbReference>
<dbReference type="EMBL" id="JAPDNT010000040">
    <property type="protein sequence ID" value="MCW3477542.1"/>
    <property type="molecule type" value="Genomic_DNA"/>
</dbReference>
<keyword evidence="2" id="KW-0808">Transferase</keyword>
<dbReference type="GO" id="GO:0008757">
    <property type="term" value="F:S-adenosylmethionine-dependent methyltransferase activity"/>
    <property type="evidence" value="ECO:0007669"/>
    <property type="project" value="InterPro"/>
</dbReference>
<proteinExistence type="predicted"/>
<keyword evidence="2" id="KW-0489">Methyltransferase</keyword>
<dbReference type="InterPro" id="IPR052356">
    <property type="entry name" value="Thiol_S-MT"/>
</dbReference>
<dbReference type="GO" id="GO:0032259">
    <property type="term" value="P:methylation"/>
    <property type="evidence" value="ECO:0007669"/>
    <property type="project" value="UniProtKB-KW"/>
</dbReference>
<dbReference type="CDD" id="cd02440">
    <property type="entry name" value="AdoMet_MTases"/>
    <property type="match status" value="1"/>
</dbReference>